<dbReference type="InterPro" id="IPR013325">
    <property type="entry name" value="RNA_pol_sigma_r2"/>
</dbReference>
<dbReference type="Proteomes" id="UP001595690">
    <property type="component" value="Unassembled WGS sequence"/>
</dbReference>
<sequence>MKREGAIVEDFSAVYRECYPRVLAYAAAHAGRPLAEDITSETFTIAWRKLDQMPSNALPWLLGITRNLVRAARRQTWHDELTDVAADDDYAVIELRAALATLSEADQEVLTLIAWHGLNAAEAASVLGCTTATFFVRLHRARRRLRAALSTPNFDRARESWKTS</sequence>
<dbReference type="Gene3D" id="1.10.10.10">
    <property type="entry name" value="Winged helix-like DNA-binding domain superfamily/Winged helix DNA-binding domain"/>
    <property type="match status" value="1"/>
</dbReference>
<reference evidence="8" key="1">
    <citation type="journal article" date="2019" name="Int. J. Syst. Evol. Microbiol.">
        <title>The Global Catalogue of Microorganisms (GCM) 10K type strain sequencing project: providing services to taxonomists for standard genome sequencing and annotation.</title>
        <authorList>
            <consortium name="The Broad Institute Genomics Platform"/>
            <consortium name="The Broad Institute Genome Sequencing Center for Infectious Disease"/>
            <person name="Wu L."/>
            <person name="Ma J."/>
        </authorList>
    </citation>
    <scope>NUCLEOTIDE SEQUENCE [LARGE SCALE GENOMIC DNA]</scope>
    <source>
        <strain evidence="8">CGMCC 4.7405</strain>
    </source>
</reference>
<evidence type="ECO:0000313" key="7">
    <source>
        <dbReference type="EMBL" id="MFC3892643.1"/>
    </source>
</evidence>
<comment type="similarity">
    <text evidence="1">Belongs to the sigma-70 factor family. ECF subfamily.</text>
</comment>
<dbReference type="InterPro" id="IPR007627">
    <property type="entry name" value="RNA_pol_sigma70_r2"/>
</dbReference>
<accession>A0ABV8BQS7</accession>
<dbReference type="InterPro" id="IPR036388">
    <property type="entry name" value="WH-like_DNA-bd_sf"/>
</dbReference>
<organism evidence="7 8">
    <name type="scientific">Lentzea rhizosphaerae</name>
    <dbReference type="NCBI Taxonomy" id="2041025"/>
    <lineage>
        <taxon>Bacteria</taxon>
        <taxon>Bacillati</taxon>
        <taxon>Actinomycetota</taxon>
        <taxon>Actinomycetes</taxon>
        <taxon>Pseudonocardiales</taxon>
        <taxon>Pseudonocardiaceae</taxon>
        <taxon>Lentzea</taxon>
    </lineage>
</organism>
<feature type="domain" description="RNA polymerase sigma-70 region 2" evidence="5">
    <location>
        <begin position="15"/>
        <end position="77"/>
    </location>
</feature>
<dbReference type="NCBIfam" id="TIGR02937">
    <property type="entry name" value="sigma70-ECF"/>
    <property type="match status" value="1"/>
</dbReference>
<dbReference type="PANTHER" id="PTHR43133:SF25">
    <property type="entry name" value="RNA POLYMERASE SIGMA FACTOR RFAY-RELATED"/>
    <property type="match status" value="1"/>
</dbReference>
<keyword evidence="2" id="KW-0805">Transcription regulation</keyword>
<protein>
    <submittedName>
        <fullName evidence="7">RNA polymerase sigma factor</fullName>
    </submittedName>
</protein>
<evidence type="ECO:0000259" key="6">
    <source>
        <dbReference type="Pfam" id="PF08281"/>
    </source>
</evidence>
<dbReference type="PANTHER" id="PTHR43133">
    <property type="entry name" value="RNA POLYMERASE ECF-TYPE SIGMA FACTO"/>
    <property type="match status" value="1"/>
</dbReference>
<keyword evidence="8" id="KW-1185">Reference proteome</keyword>
<dbReference type="Pfam" id="PF04542">
    <property type="entry name" value="Sigma70_r2"/>
    <property type="match status" value="1"/>
</dbReference>
<dbReference type="Pfam" id="PF08281">
    <property type="entry name" value="Sigma70_r4_2"/>
    <property type="match status" value="1"/>
</dbReference>
<dbReference type="SUPFAM" id="SSF88946">
    <property type="entry name" value="Sigma2 domain of RNA polymerase sigma factors"/>
    <property type="match status" value="1"/>
</dbReference>
<dbReference type="SUPFAM" id="SSF88659">
    <property type="entry name" value="Sigma3 and sigma4 domains of RNA polymerase sigma factors"/>
    <property type="match status" value="1"/>
</dbReference>
<dbReference type="InterPro" id="IPR039425">
    <property type="entry name" value="RNA_pol_sigma-70-like"/>
</dbReference>
<dbReference type="Gene3D" id="1.10.1740.10">
    <property type="match status" value="1"/>
</dbReference>
<dbReference type="EMBL" id="JBHRZI010000011">
    <property type="protein sequence ID" value="MFC3892643.1"/>
    <property type="molecule type" value="Genomic_DNA"/>
</dbReference>
<evidence type="ECO:0000259" key="5">
    <source>
        <dbReference type="Pfam" id="PF04542"/>
    </source>
</evidence>
<dbReference type="InterPro" id="IPR014284">
    <property type="entry name" value="RNA_pol_sigma-70_dom"/>
</dbReference>
<evidence type="ECO:0000256" key="3">
    <source>
        <dbReference type="ARBA" id="ARBA00023082"/>
    </source>
</evidence>
<dbReference type="InterPro" id="IPR013249">
    <property type="entry name" value="RNA_pol_sigma70_r4_t2"/>
</dbReference>
<name>A0ABV8BQS7_9PSEU</name>
<feature type="domain" description="RNA polymerase sigma factor 70 region 4 type 2" evidence="6">
    <location>
        <begin position="94"/>
        <end position="145"/>
    </location>
</feature>
<evidence type="ECO:0000256" key="1">
    <source>
        <dbReference type="ARBA" id="ARBA00010641"/>
    </source>
</evidence>
<proteinExistence type="inferred from homology"/>
<keyword evidence="4" id="KW-0804">Transcription</keyword>
<comment type="caution">
    <text evidence="7">The sequence shown here is derived from an EMBL/GenBank/DDBJ whole genome shotgun (WGS) entry which is preliminary data.</text>
</comment>
<evidence type="ECO:0000313" key="8">
    <source>
        <dbReference type="Proteomes" id="UP001595690"/>
    </source>
</evidence>
<dbReference type="RefSeq" id="WP_382372396.1">
    <property type="nucleotide sequence ID" value="NZ_JBHRZI010000011.1"/>
</dbReference>
<evidence type="ECO:0000256" key="2">
    <source>
        <dbReference type="ARBA" id="ARBA00023015"/>
    </source>
</evidence>
<dbReference type="InterPro" id="IPR013324">
    <property type="entry name" value="RNA_pol_sigma_r3/r4-like"/>
</dbReference>
<evidence type="ECO:0000256" key="4">
    <source>
        <dbReference type="ARBA" id="ARBA00023163"/>
    </source>
</evidence>
<gene>
    <name evidence="7" type="ORF">ACFOWZ_14265</name>
</gene>
<keyword evidence="3" id="KW-0731">Sigma factor</keyword>